<comment type="caution">
    <text evidence="2">The sequence shown here is derived from an EMBL/GenBank/DDBJ whole genome shotgun (WGS) entry which is preliminary data.</text>
</comment>
<proteinExistence type="predicted"/>
<keyword evidence="1" id="KW-0812">Transmembrane</keyword>
<name>X1A1I5_9ZZZZ</name>
<dbReference type="AlphaFoldDB" id="X1A1I5"/>
<dbReference type="InterPro" id="IPR037997">
    <property type="entry name" value="Dgk1-like"/>
</dbReference>
<gene>
    <name evidence="2" type="ORF">S01H4_15073</name>
</gene>
<feature type="transmembrane region" description="Helical" evidence="1">
    <location>
        <begin position="197"/>
        <end position="218"/>
    </location>
</feature>
<feature type="transmembrane region" description="Helical" evidence="1">
    <location>
        <begin position="224"/>
        <end position="244"/>
    </location>
</feature>
<evidence type="ECO:0000313" key="2">
    <source>
        <dbReference type="EMBL" id="GAG66628.1"/>
    </source>
</evidence>
<dbReference type="GO" id="GO:0004143">
    <property type="term" value="F:ATP-dependent diacylglycerol kinase activity"/>
    <property type="evidence" value="ECO:0007669"/>
    <property type="project" value="InterPro"/>
</dbReference>
<accession>X1A1I5</accession>
<feature type="non-terminal residue" evidence="2">
    <location>
        <position position="1"/>
    </location>
</feature>
<evidence type="ECO:0008006" key="3">
    <source>
        <dbReference type="Google" id="ProtNLM"/>
    </source>
</evidence>
<feature type="transmembrane region" description="Helical" evidence="1">
    <location>
        <begin position="88"/>
        <end position="107"/>
    </location>
</feature>
<feature type="transmembrane region" description="Helical" evidence="1">
    <location>
        <begin position="48"/>
        <end position="68"/>
    </location>
</feature>
<reference evidence="2" key="1">
    <citation type="journal article" date="2014" name="Front. Microbiol.">
        <title>High frequency of phylogenetically diverse reductive dehalogenase-homologous genes in deep subseafloor sedimentary metagenomes.</title>
        <authorList>
            <person name="Kawai M."/>
            <person name="Futagami T."/>
            <person name="Toyoda A."/>
            <person name="Takaki Y."/>
            <person name="Nishi S."/>
            <person name="Hori S."/>
            <person name="Arai W."/>
            <person name="Tsubouchi T."/>
            <person name="Morono Y."/>
            <person name="Uchiyama I."/>
            <person name="Ito T."/>
            <person name="Fujiyama A."/>
            <person name="Inagaki F."/>
            <person name="Takami H."/>
        </authorList>
    </citation>
    <scope>NUCLEOTIDE SEQUENCE</scope>
    <source>
        <strain evidence="2">Expedition CK06-06</strain>
    </source>
</reference>
<organism evidence="2">
    <name type="scientific">marine sediment metagenome</name>
    <dbReference type="NCBI Taxonomy" id="412755"/>
    <lineage>
        <taxon>unclassified sequences</taxon>
        <taxon>metagenomes</taxon>
        <taxon>ecological metagenomes</taxon>
    </lineage>
</organism>
<keyword evidence="1" id="KW-1133">Transmembrane helix</keyword>
<feature type="transmembrane region" description="Helical" evidence="1">
    <location>
        <begin position="251"/>
        <end position="269"/>
    </location>
</feature>
<evidence type="ECO:0000256" key="1">
    <source>
        <dbReference type="SAM" id="Phobius"/>
    </source>
</evidence>
<protein>
    <recommendedName>
        <fullName evidence="3">Phosphatidate cytidylyltransferase</fullName>
    </recommendedName>
</protein>
<dbReference type="PANTHER" id="PTHR31303:SF1">
    <property type="entry name" value="CTP-DEPENDENT DIACYLGLYCEROL KINASE 1"/>
    <property type="match status" value="1"/>
</dbReference>
<keyword evidence="1" id="KW-0472">Membrane</keyword>
<sequence length="270" mass="30728">QYVAVVKKNPDIKEKRNIKRSIEEFDKKLENIDDLESYDLNKDIHRKALHLFPAGIIVLLWVFAVYIWESIWHADQIWEISGGDFGVFLILTVGYSGILLFAGLDYVRLSFIFKNSNIYHLLPNNVLNLLSKTMKRNELFEFIRPVSLVLAFIPSLFLPFSIFISIALIATLADGAASIFGKRFGKIHFPKHSKKTIIGYISGFTVAFLIGIVCLLIFEENLNFSEIIIISLAGAIVFFLIDILNLNIDDNILNPLFCALVMGYLYLLFA</sequence>
<dbReference type="EMBL" id="BART01006608">
    <property type="protein sequence ID" value="GAG66628.1"/>
    <property type="molecule type" value="Genomic_DNA"/>
</dbReference>
<dbReference type="PANTHER" id="PTHR31303">
    <property type="entry name" value="CTP-DEPENDENT DIACYLGLYCEROL KINASE 1"/>
    <property type="match status" value="1"/>
</dbReference>